<dbReference type="KEGG" id="hmr:Hipma_0123"/>
<accession>F2LX45</accession>
<sequence length="103" mass="12026">MKELDSKEEFESFIQNKKPSIVVFSTHDCATCKPVKDKIASRFKDIDAANIYLDDVRELAGELSIFNVPVVCIYLEGKELYRFIRVFSLDKIEEKINRIMEFI</sequence>
<dbReference type="InterPro" id="IPR013766">
    <property type="entry name" value="Thioredoxin_domain"/>
</dbReference>
<dbReference type="RefSeq" id="WP_013681148.1">
    <property type="nucleotide sequence ID" value="NC_015318.1"/>
</dbReference>
<dbReference type="Proteomes" id="UP000008139">
    <property type="component" value="Chromosome"/>
</dbReference>
<protein>
    <submittedName>
        <fullName evidence="2">Thioredoxin domain-containing protein</fullName>
    </submittedName>
</protein>
<dbReference type="STRING" id="760142.Hipma_0123"/>
<evidence type="ECO:0000259" key="1">
    <source>
        <dbReference type="Pfam" id="PF00085"/>
    </source>
</evidence>
<dbReference type="InterPro" id="IPR036249">
    <property type="entry name" value="Thioredoxin-like_sf"/>
</dbReference>
<name>F2LX45_HIPMA</name>
<dbReference type="InParanoid" id="F2LX45"/>
<organism evidence="2 3">
    <name type="scientific">Hippea maritima (strain ATCC 700847 / DSM 10411 / MH2)</name>
    <dbReference type="NCBI Taxonomy" id="760142"/>
    <lineage>
        <taxon>Bacteria</taxon>
        <taxon>Pseudomonadati</taxon>
        <taxon>Campylobacterota</taxon>
        <taxon>Desulfurellia</taxon>
        <taxon>Desulfurellales</taxon>
        <taxon>Hippeaceae</taxon>
        <taxon>Hippea</taxon>
    </lineage>
</organism>
<feature type="domain" description="Thioredoxin" evidence="1">
    <location>
        <begin position="6"/>
        <end position="97"/>
    </location>
</feature>
<evidence type="ECO:0000313" key="2">
    <source>
        <dbReference type="EMBL" id="AEA33103.1"/>
    </source>
</evidence>
<dbReference type="eggNOG" id="COG0526">
    <property type="taxonomic scope" value="Bacteria"/>
</dbReference>
<dbReference type="CDD" id="cd02947">
    <property type="entry name" value="TRX_family"/>
    <property type="match status" value="1"/>
</dbReference>
<proteinExistence type="predicted"/>
<dbReference type="EMBL" id="CP002606">
    <property type="protein sequence ID" value="AEA33103.1"/>
    <property type="molecule type" value="Genomic_DNA"/>
</dbReference>
<dbReference type="SUPFAM" id="SSF52833">
    <property type="entry name" value="Thioredoxin-like"/>
    <property type="match status" value="1"/>
</dbReference>
<reference evidence="2" key="1">
    <citation type="journal article" date="2011" name="Stand. Genomic Sci.">
        <title>Complete genome sequence of the thermophilic sulfur-reducer Hippea maritima type strain (MH(2)).</title>
        <authorList>
            <person name="Huntemann M."/>
            <person name="Lu M."/>
            <person name="Nolan M."/>
            <person name="Lapidus A."/>
            <person name="Lucas S."/>
            <person name="Hammon N."/>
            <person name="Deshpande S."/>
            <person name="Cheng J.F."/>
            <person name="Tapia R."/>
            <person name="Han C."/>
            <person name="Goodwin L."/>
            <person name="Pitluck S."/>
            <person name="Liolios K."/>
            <person name="Pagani I."/>
            <person name="Ivanova N."/>
            <person name="Ovchinikova G."/>
            <person name="Pati A."/>
            <person name="Chen A."/>
            <person name="Palaniappan K."/>
            <person name="Land M."/>
            <person name="Hauser L."/>
            <person name="Jeffries C.D."/>
            <person name="Detter J.C."/>
            <person name="Brambilla E.M."/>
            <person name="Rohde M."/>
            <person name="Spring S."/>
            <person name="Goker M."/>
            <person name="Woyke T."/>
            <person name="Bristow J."/>
            <person name="Eisen J.A."/>
            <person name="Markowitz V."/>
            <person name="Hugenholtz P."/>
            <person name="Kyrpides N.C."/>
            <person name="Klenk H.P."/>
            <person name="Mavromatis K."/>
        </authorList>
    </citation>
    <scope>NUCLEOTIDE SEQUENCE [LARGE SCALE GENOMIC DNA]</scope>
    <source>
        <strain evidence="2">DSM 10411</strain>
    </source>
</reference>
<dbReference type="AlphaFoldDB" id="F2LX45"/>
<dbReference type="Pfam" id="PF00085">
    <property type="entry name" value="Thioredoxin"/>
    <property type="match status" value="1"/>
</dbReference>
<keyword evidence="3" id="KW-1185">Reference proteome</keyword>
<gene>
    <name evidence="2" type="ordered locus">Hipma_0123</name>
</gene>
<dbReference type="HOGENOM" id="CLU_090389_16_0_7"/>
<dbReference type="Gene3D" id="3.40.30.10">
    <property type="entry name" value="Glutaredoxin"/>
    <property type="match status" value="1"/>
</dbReference>
<evidence type="ECO:0000313" key="3">
    <source>
        <dbReference type="Proteomes" id="UP000008139"/>
    </source>
</evidence>
<dbReference type="OrthoDB" id="411356at2"/>